<dbReference type="Gene3D" id="3.30.70.100">
    <property type="match status" value="1"/>
</dbReference>
<dbReference type="GO" id="GO:0016491">
    <property type="term" value="F:oxidoreductase activity"/>
    <property type="evidence" value="ECO:0007669"/>
    <property type="project" value="InterPro"/>
</dbReference>
<dbReference type="Proteomes" id="UP000799777">
    <property type="component" value="Unassembled WGS sequence"/>
</dbReference>
<evidence type="ECO:0000256" key="1">
    <source>
        <dbReference type="ARBA" id="ARBA00005986"/>
    </source>
</evidence>
<dbReference type="OrthoDB" id="3454835at2759"/>
<keyword evidence="4" id="KW-1185">Reference proteome</keyword>
<proteinExistence type="inferred from homology"/>
<feature type="domain" description="EthD" evidence="2">
    <location>
        <begin position="40"/>
        <end position="133"/>
    </location>
</feature>
<gene>
    <name evidence="3" type="ORF">EK21DRAFT_56094</name>
</gene>
<name>A0A9P4HGH7_9PLEO</name>
<evidence type="ECO:0000313" key="4">
    <source>
        <dbReference type="Proteomes" id="UP000799777"/>
    </source>
</evidence>
<comment type="similarity">
    <text evidence="1">Belongs to the tpcK family.</text>
</comment>
<dbReference type="SUPFAM" id="SSF54909">
    <property type="entry name" value="Dimeric alpha+beta barrel"/>
    <property type="match status" value="1"/>
</dbReference>
<dbReference type="InterPro" id="IPR009799">
    <property type="entry name" value="EthD_dom"/>
</dbReference>
<reference evidence="3" key="1">
    <citation type="journal article" date="2020" name="Stud. Mycol.">
        <title>101 Dothideomycetes genomes: a test case for predicting lifestyles and emergence of pathogens.</title>
        <authorList>
            <person name="Haridas S."/>
            <person name="Albert R."/>
            <person name="Binder M."/>
            <person name="Bloem J."/>
            <person name="Labutti K."/>
            <person name="Salamov A."/>
            <person name="Andreopoulos B."/>
            <person name="Baker S."/>
            <person name="Barry K."/>
            <person name="Bills G."/>
            <person name="Bluhm B."/>
            <person name="Cannon C."/>
            <person name="Castanera R."/>
            <person name="Culley D."/>
            <person name="Daum C."/>
            <person name="Ezra D."/>
            <person name="Gonzalez J."/>
            <person name="Henrissat B."/>
            <person name="Kuo A."/>
            <person name="Liang C."/>
            <person name="Lipzen A."/>
            <person name="Lutzoni F."/>
            <person name="Magnuson J."/>
            <person name="Mondo S."/>
            <person name="Nolan M."/>
            <person name="Ohm R."/>
            <person name="Pangilinan J."/>
            <person name="Park H.-J."/>
            <person name="Ramirez L."/>
            <person name="Alfaro M."/>
            <person name="Sun H."/>
            <person name="Tritt A."/>
            <person name="Yoshinaga Y."/>
            <person name="Zwiers L.-H."/>
            <person name="Turgeon B."/>
            <person name="Goodwin S."/>
            <person name="Spatafora J."/>
            <person name="Crous P."/>
            <person name="Grigoriev I."/>
        </authorList>
    </citation>
    <scope>NUCLEOTIDE SEQUENCE</scope>
    <source>
        <strain evidence="3">CBS 110217</strain>
    </source>
</reference>
<sequence length="175" mass="19800">MADLKTQILAHHTFTFPSLNPGSGSNQQPYLRFLMFIKKRPDISDEKFHEWWKTVHADLAVAVESFGGHCVRYVQLHQTAEHKKEAEKYGLSVLEYDGVGEMHVKNLEDWLEFQKSPAFAEKLLGDGPNFMDGTLKVMVGYDNLIYGSKIETSGGTDGILPGDRLLKQRTKDSKL</sequence>
<evidence type="ECO:0000313" key="3">
    <source>
        <dbReference type="EMBL" id="KAF2034570.1"/>
    </source>
</evidence>
<accession>A0A9P4HGH7</accession>
<protein>
    <recommendedName>
        <fullName evidence="2">EthD domain-containing protein</fullName>
    </recommendedName>
</protein>
<organism evidence="3 4">
    <name type="scientific">Setomelanomma holmii</name>
    <dbReference type="NCBI Taxonomy" id="210430"/>
    <lineage>
        <taxon>Eukaryota</taxon>
        <taxon>Fungi</taxon>
        <taxon>Dikarya</taxon>
        <taxon>Ascomycota</taxon>
        <taxon>Pezizomycotina</taxon>
        <taxon>Dothideomycetes</taxon>
        <taxon>Pleosporomycetidae</taxon>
        <taxon>Pleosporales</taxon>
        <taxon>Pleosporineae</taxon>
        <taxon>Phaeosphaeriaceae</taxon>
        <taxon>Setomelanomma</taxon>
    </lineage>
</organism>
<dbReference type="Pfam" id="PF07110">
    <property type="entry name" value="EthD"/>
    <property type="match status" value="1"/>
</dbReference>
<dbReference type="EMBL" id="ML978160">
    <property type="protein sequence ID" value="KAF2034570.1"/>
    <property type="molecule type" value="Genomic_DNA"/>
</dbReference>
<dbReference type="InterPro" id="IPR011008">
    <property type="entry name" value="Dimeric_a/b-barrel"/>
</dbReference>
<dbReference type="AlphaFoldDB" id="A0A9P4HGH7"/>
<comment type="caution">
    <text evidence="3">The sequence shown here is derived from an EMBL/GenBank/DDBJ whole genome shotgun (WGS) entry which is preliminary data.</text>
</comment>
<evidence type="ECO:0000259" key="2">
    <source>
        <dbReference type="Pfam" id="PF07110"/>
    </source>
</evidence>